<feature type="transmembrane region" description="Helical" evidence="7">
    <location>
        <begin position="250"/>
        <end position="267"/>
    </location>
</feature>
<dbReference type="InterPro" id="IPR011701">
    <property type="entry name" value="MFS"/>
</dbReference>
<evidence type="ECO:0000256" key="6">
    <source>
        <dbReference type="SAM" id="MobiDB-lite"/>
    </source>
</evidence>
<evidence type="ECO:0000256" key="3">
    <source>
        <dbReference type="ARBA" id="ARBA00022692"/>
    </source>
</evidence>
<evidence type="ECO:0000256" key="5">
    <source>
        <dbReference type="ARBA" id="ARBA00023136"/>
    </source>
</evidence>
<feature type="transmembrane region" description="Helical" evidence="7">
    <location>
        <begin position="210"/>
        <end position="230"/>
    </location>
</feature>
<feature type="transmembrane region" description="Helical" evidence="7">
    <location>
        <begin position="279"/>
        <end position="298"/>
    </location>
</feature>
<dbReference type="FunFam" id="1.20.1720.10:FF:000012">
    <property type="entry name" value="MFS toxin efflux pump (AflT)"/>
    <property type="match status" value="1"/>
</dbReference>
<dbReference type="PANTHER" id="PTHR23501:SF199">
    <property type="entry name" value="MFS EFFLUX TRANSPORTER INPD-RELATED"/>
    <property type="match status" value="1"/>
</dbReference>
<evidence type="ECO:0000259" key="8">
    <source>
        <dbReference type="PROSITE" id="PS50850"/>
    </source>
</evidence>
<dbReference type="PANTHER" id="PTHR23501">
    <property type="entry name" value="MAJOR FACILITATOR SUPERFAMILY"/>
    <property type="match status" value="1"/>
</dbReference>
<dbReference type="GO" id="GO:0022857">
    <property type="term" value="F:transmembrane transporter activity"/>
    <property type="evidence" value="ECO:0007669"/>
    <property type="project" value="InterPro"/>
</dbReference>
<evidence type="ECO:0000256" key="4">
    <source>
        <dbReference type="ARBA" id="ARBA00022989"/>
    </source>
</evidence>
<dbReference type="FunFam" id="1.20.1250.20:FF:000196">
    <property type="entry name" value="MFS toxin efflux pump (AflT)"/>
    <property type="match status" value="1"/>
</dbReference>
<name>A0A1V6SDP6_9EURO</name>
<evidence type="ECO:0000313" key="9">
    <source>
        <dbReference type="EMBL" id="OQE11900.1"/>
    </source>
</evidence>
<feature type="transmembrane region" description="Helical" evidence="7">
    <location>
        <begin position="355"/>
        <end position="376"/>
    </location>
</feature>
<keyword evidence="5 7" id="KW-0472">Membrane</keyword>
<dbReference type="EMBL" id="MLQL01000070">
    <property type="protein sequence ID" value="OQE11900.1"/>
    <property type="molecule type" value="Genomic_DNA"/>
</dbReference>
<dbReference type="GO" id="GO:0005886">
    <property type="term" value="C:plasma membrane"/>
    <property type="evidence" value="ECO:0007669"/>
    <property type="project" value="TreeGrafter"/>
</dbReference>
<keyword evidence="3 7" id="KW-0812">Transmembrane</keyword>
<evidence type="ECO:0000313" key="10">
    <source>
        <dbReference type="Proteomes" id="UP000191342"/>
    </source>
</evidence>
<feature type="transmembrane region" description="Helical" evidence="7">
    <location>
        <begin position="50"/>
        <end position="71"/>
    </location>
</feature>
<feature type="transmembrane region" description="Helical" evidence="7">
    <location>
        <begin position="121"/>
        <end position="139"/>
    </location>
</feature>
<feature type="transmembrane region" description="Helical" evidence="7">
    <location>
        <begin position="445"/>
        <end position="465"/>
    </location>
</feature>
<dbReference type="Gene3D" id="1.20.1250.20">
    <property type="entry name" value="MFS general substrate transporter like domains"/>
    <property type="match status" value="1"/>
</dbReference>
<feature type="transmembrane region" description="Helical" evidence="7">
    <location>
        <begin position="151"/>
        <end position="172"/>
    </location>
</feature>
<evidence type="ECO:0000256" key="1">
    <source>
        <dbReference type="ARBA" id="ARBA00004141"/>
    </source>
</evidence>
<protein>
    <recommendedName>
        <fullName evidence="8">Major facilitator superfamily (MFS) profile domain-containing protein</fullName>
    </recommendedName>
</protein>
<feature type="transmembrane region" description="Helical" evidence="7">
    <location>
        <begin position="92"/>
        <end position="115"/>
    </location>
</feature>
<feature type="transmembrane region" description="Helical" evidence="7">
    <location>
        <begin position="521"/>
        <end position="542"/>
    </location>
</feature>
<evidence type="ECO:0000256" key="2">
    <source>
        <dbReference type="ARBA" id="ARBA00007520"/>
    </source>
</evidence>
<feature type="region of interest" description="Disordered" evidence="6">
    <location>
        <begin position="549"/>
        <end position="570"/>
    </location>
</feature>
<keyword evidence="10" id="KW-1185">Reference proteome</keyword>
<evidence type="ECO:0000256" key="7">
    <source>
        <dbReference type="SAM" id="Phobius"/>
    </source>
</evidence>
<dbReference type="OrthoDB" id="10021397at2759"/>
<feature type="transmembrane region" description="Helical" evidence="7">
    <location>
        <begin position="382"/>
        <end position="400"/>
    </location>
</feature>
<organism evidence="9 10">
    <name type="scientific">Penicillium flavigenum</name>
    <dbReference type="NCBI Taxonomy" id="254877"/>
    <lineage>
        <taxon>Eukaryota</taxon>
        <taxon>Fungi</taxon>
        <taxon>Dikarya</taxon>
        <taxon>Ascomycota</taxon>
        <taxon>Pezizomycotina</taxon>
        <taxon>Eurotiomycetes</taxon>
        <taxon>Eurotiomycetidae</taxon>
        <taxon>Eurotiales</taxon>
        <taxon>Aspergillaceae</taxon>
        <taxon>Penicillium</taxon>
    </lineage>
</organism>
<feature type="compositionally biased region" description="Basic and acidic residues" evidence="6">
    <location>
        <begin position="561"/>
        <end position="570"/>
    </location>
</feature>
<dbReference type="Gene3D" id="1.20.1720.10">
    <property type="entry name" value="Multidrug resistance protein D"/>
    <property type="match status" value="1"/>
</dbReference>
<dbReference type="CDD" id="cd17502">
    <property type="entry name" value="MFS_Azr1_MDR_like"/>
    <property type="match status" value="1"/>
</dbReference>
<sequence>MPDKGNIQLDTLQHQDHSQETASRYGGGSQLPEQERLDTNIQDDSVEYPGLIRVILITLGVALCSFCVGLDNTILATAIPKITSEFNSLEDMSWYVSAYLLVTSAFILSFGKIYTYYSVKWTYLVSLGLFELGSLICATTPSSAGLIVGRAISGLGSAGLFPGSVIILSIIAPLHQRPLLTAFIGIMSGIATVTGPILGGVFTDRLSWRWCFYINLPIGGVTAVVVFFFLKTMKVKKNAPTSQKIKGLDWIGTVVFIPAIVSLLLALQWGGARYNWQNVRIIMLFIIAGVLGIVWLLIQCWKQEEATIPPRLMQRRSIVGTCIYTIPFVGCVIVFGYYLPIWFQAVKGVSASQSGIMNLPTVVGTIVVGLLSSVIIMRVGYMVPFLVLGSVLLAVGAGLCSTFQRSSGSAEWIGYQAMIGMGSGLGYQLPLLVVQADVPAADVPIATAVVIFMQNLAGSIFSAIAQTVFQNQLAKSVQTLVPSVNPKSILDGGTVGLSDRFPSDVLPSILQAYNTAVTHTFYAGVAAASLSVFGVFIVRWNVSVKKKVPPEPLVPEGSHSGAERDSKNST</sequence>
<gene>
    <name evidence="9" type="ORF">PENFLA_c070G04434</name>
</gene>
<accession>A0A1V6SDP6</accession>
<feature type="domain" description="Major facilitator superfamily (MFS) profile" evidence="8">
    <location>
        <begin position="57"/>
        <end position="543"/>
    </location>
</feature>
<feature type="transmembrane region" description="Helical" evidence="7">
    <location>
        <begin position="178"/>
        <end position="198"/>
    </location>
</feature>
<dbReference type="InterPro" id="IPR020846">
    <property type="entry name" value="MFS_dom"/>
</dbReference>
<dbReference type="AlphaFoldDB" id="A0A1V6SDP6"/>
<dbReference type="Proteomes" id="UP000191342">
    <property type="component" value="Unassembled WGS sequence"/>
</dbReference>
<dbReference type="PROSITE" id="PS50850">
    <property type="entry name" value="MFS"/>
    <property type="match status" value="1"/>
</dbReference>
<feature type="transmembrane region" description="Helical" evidence="7">
    <location>
        <begin position="318"/>
        <end position="343"/>
    </location>
</feature>
<dbReference type="InterPro" id="IPR036259">
    <property type="entry name" value="MFS_trans_sf"/>
</dbReference>
<feature type="transmembrane region" description="Helical" evidence="7">
    <location>
        <begin position="412"/>
        <end position="433"/>
    </location>
</feature>
<comment type="similarity">
    <text evidence="2">Belongs to the major facilitator superfamily. TCR/Tet family.</text>
</comment>
<dbReference type="SUPFAM" id="SSF103473">
    <property type="entry name" value="MFS general substrate transporter"/>
    <property type="match status" value="1"/>
</dbReference>
<reference evidence="10" key="1">
    <citation type="journal article" date="2017" name="Nat. Microbiol.">
        <title>Global analysis of biosynthetic gene clusters reveals vast potential of secondary metabolite production in Penicillium species.</title>
        <authorList>
            <person name="Nielsen J.C."/>
            <person name="Grijseels S."/>
            <person name="Prigent S."/>
            <person name="Ji B."/>
            <person name="Dainat J."/>
            <person name="Nielsen K.F."/>
            <person name="Frisvad J.C."/>
            <person name="Workman M."/>
            <person name="Nielsen J."/>
        </authorList>
    </citation>
    <scope>NUCLEOTIDE SEQUENCE [LARGE SCALE GENOMIC DNA]</scope>
    <source>
        <strain evidence="10">IBT 14082</strain>
    </source>
</reference>
<dbReference type="Pfam" id="PF07690">
    <property type="entry name" value="MFS_1"/>
    <property type="match status" value="1"/>
</dbReference>
<comment type="subcellular location">
    <subcellularLocation>
        <location evidence="1">Membrane</location>
        <topology evidence="1">Multi-pass membrane protein</topology>
    </subcellularLocation>
</comment>
<comment type="caution">
    <text evidence="9">The sequence shown here is derived from an EMBL/GenBank/DDBJ whole genome shotgun (WGS) entry which is preliminary data.</text>
</comment>
<keyword evidence="4 7" id="KW-1133">Transmembrane helix</keyword>
<proteinExistence type="inferred from homology"/>
<feature type="region of interest" description="Disordered" evidence="6">
    <location>
        <begin position="1"/>
        <end position="33"/>
    </location>
</feature>